<feature type="signal peptide" evidence="2">
    <location>
        <begin position="1"/>
        <end position="25"/>
    </location>
</feature>
<proteinExistence type="predicted"/>
<dbReference type="AlphaFoldDB" id="A0AAV1DFH8"/>
<feature type="domain" description="Prolamin-like" evidence="3">
    <location>
        <begin position="63"/>
        <end position="114"/>
    </location>
</feature>
<keyword evidence="1 2" id="KW-0732">Signal</keyword>
<evidence type="ECO:0000313" key="4">
    <source>
        <dbReference type="EMBL" id="CAI9105774.1"/>
    </source>
</evidence>
<name>A0AAV1DFH8_OLDCO</name>
<gene>
    <name evidence="4" type="ORF">OLC1_LOCUS14398</name>
</gene>
<dbReference type="Proteomes" id="UP001161247">
    <property type="component" value="Chromosome 5"/>
</dbReference>
<protein>
    <submittedName>
        <fullName evidence="4">OLC1v1004787C1</fullName>
    </submittedName>
</protein>
<keyword evidence="5" id="KW-1185">Reference proteome</keyword>
<evidence type="ECO:0000256" key="1">
    <source>
        <dbReference type="ARBA" id="ARBA00022729"/>
    </source>
</evidence>
<dbReference type="EMBL" id="OX459122">
    <property type="protein sequence ID" value="CAI9105774.1"/>
    <property type="molecule type" value="Genomic_DNA"/>
</dbReference>
<feature type="chain" id="PRO_5043471727" evidence="2">
    <location>
        <begin position="26"/>
        <end position="125"/>
    </location>
</feature>
<organism evidence="4 5">
    <name type="scientific">Oldenlandia corymbosa var. corymbosa</name>
    <dbReference type="NCBI Taxonomy" id="529605"/>
    <lineage>
        <taxon>Eukaryota</taxon>
        <taxon>Viridiplantae</taxon>
        <taxon>Streptophyta</taxon>
        <taxon>Embryophyta</taxon>
        <taxon>Tracheophyta</taxon>
        <taxon>Spermatophyta</taxon>
        <taxon>Magnoliopsida</taxon>
        <taxon>eudicotyledons</taxon>
        <taxon>Gunneridae</taxon>
        <taxon>Pentapetalae</taxon>
        <taxon>asterids</taxon>
        <taxon>lamiids</taxon>
        <taxon>Gentianales</taxon>
        <taxon>Rubiaceae</taxon>
        <taxon>Rubioideae</taxon>
        <taxon>Spermacoceae</taxon>
        <taxon>Hedyotis-Oldenlandia complex</taxon>
        <taxon>Oldenlandia</taxon>
    </lineage>
</organism>
<dbReference type="Pfam" id="PF05617">
    <property type="entry name" value="Prolamin_like"/>
    <property type="match status" value="1"/>
</dbReference>
<accession>A0AAV1DFH8</accession>
<sequence length="125" mass="13792">MASFLTKKQPFLLLFLFSIIVTNSAMINAASSPTAKSQVFPTDVIMEILPFIEKIGVFQQYECWIALPLIGGVCTTDILRYIIGPQNGIISIPCCNVVRNIVEKCNLRNLPYNPIFPPTVLGVCA</sequence>
<evidence type="ECO:0000259" key="3">
    <source>
        <dbReference type="Pfam" id="PF05617"/>
    </source>
</evidence>
<evidence type="ECO:0000313" key="5">
    <source>
        <dbReference type="Proteomes" id="UP001161247"/>
    </source>
</evidence>
<dbReference type="InterPro" id="IPR008502">
    <property type="entry name" value="Prolamin-like"/>
</dbReference>
<reference evidence="4" key="1">
    <citation type="submission" date="2023-03" db="EMBL/GenBank/DDBJ databases">
        <authorList>
            <person name="Julca I."/>
        </authorList>
    </citation>
    <scope>NUCLEOTIDE SEQUENCE</scope>
</reference>
<evidence type="ECO:0000256" key="2">
    <source>
        <dbReference type="SAM" id="SignalP"/>
    </source>
</evidence>